<evidence type="ECO:0000313" key="5">
    <source>
        <dbReference type="EMBL" id="RLJ30206.1"/>
    </source>
</evidence>
<dbReference type="SUPFAM" id="SSF88713">
    <property type="entry name" value="Glycoside hydrolase/deacetylase"/>
    <property type="match status" value="1"/>
</dbReference>
<organism evidence="5 7">
    <name type="scientific">Flavobacterium lindanitolerans</name>
    <dbReference type="NCBI Taxonomy" id="428988"/>
    <lineage>
        <taxon>Bacteria</taxon>
        <taxon>Pseudomonadati</taxon>
        <taxon>Bacteroidota</taxon>
        <taxon>Flavobacteriia</taxon>
        <taxon>Flavobacteriales</taxon>
        <taxon>Flavobacteriaceae</taxon>
        <taxon>Flavobacterium</taxon>
    </lineage>
</organism>
<name>A0A497URM6_9FLAO</name>
<dbReference type="GO" id="GO:0046872">
    <property type="term" value="F:metal ion binding"/>
    <property type="evidence" value="ECO:0007669"/>
    <property type="project" value="UniProtKB-KW"/>
</dbReference>
<dbReference type="Gene3D" id="3.20.20.370">
    <property type="entry name" value="Glycoside hydrolase/deacetylase"/>
    <property type="match status" value="1"/>
</dbReference>
<gene>
    <name evidence="4" type="ORF">B0G92_2440</name>
    <name evidence="5" type="ORF">CLV50_1610</name>
</gene>
<feature type="domain" description="NodB homology" evidence="3">
    <location>
        <begin position="24"/>
        <end position="247"/>
    </location>
</feature>
<dbReference type="EMBL" id="RCCB01000011">
    <property type="protein sequence ID" value="RLJ30206.1"/>
    <property type="molecule type" value="Genomic_DNA"/>
</dbReference>
<evidence type="ECO:0000256" key="1">
    <source>
        <dbReference type="ARBA" id="ARBA00022723"/>
    </source>
</evidence>
<dbReference type="PROSITE" id="PS51677">
    <property type="entry name" value="NODB"/>
    <property type="match status" value="1"/>
</dbReference>
<dbReference type="PANTHER" id="PTHR10587">
    <property type="entry name" value="GLYCOSYL TRANSFERASE-RELATED"/>
    <property type="match status" value="1"/>
</dbReference>
<keyword evidence="6" id="KW-1185">Reference proteome</keyword>
<dbReference type="PANTHER" id="PTHR10587:SF133">
    <property type="entry name" value="CHITIN DEACETYLASE 1-RELATED"/>
    <property type="match status" value="1"/>
</dbReference>
<dbReference type="GO" id="GO:0016810">
    <property type="term" value="F:hydrolase activity, acting on carbon-nitrogen (but not peptide) bonds"/>
    <property type="evidence" value="ECO:0007669"/>
    <property type="project" value="InterPro"/>
</dbReference>
<reference evidence="5 7" key="2">
    <citation type="submission" date="2018-10" db="EMBL/GenBank/DDBJ databases">
        <title>Genomic Encyclopedia of Archaeal and Bacterial Type Strains, Phase II (KMG-II): from individual species to whole genera.</title>
        <authorList>
            <person name="Goeker M."/>
        </authorList>
    </citation>
    <scope>NUCLEOTIDE SEQUENCE [LARGE SCALE GENOMIC DNA]</scope>
    <source>
        <strain evidence="5 7">DSM 21886</strain>
    </source>
</reference>
<evidence type="ECO:0000313" key="7">
    <source>
        <dbReference type="Proteomes" id="UP000275027"/>
    </source>
</evidence>
<evidence type="ECO:0000313" key="4">
    <source>
        <dbReference type="EMBL" id="PKW21156.1"/>
    </source>
</evidence>
<dbReference type="InterPro" id="IPR011330">
    <property type="entry name" value="Glyco_hydro/deAcase_b/a-brl"/>
</dbReference>
<evidence type="ECO:0000313" key="6">
    <source>
        <dbReference type="Proteomes" id="UP000233767"/>
    </source>
</evidence>
<keyword evidence="2" id="KW-0378">Hydrolase</keyword>
<dbReference type="GO" id="GO:0016020">
    <property type="term" value="C:membrane"/>
    <property type="evidence" value="ECO:0007669"/>
    <property type="project" value="TreeGrafter"/>
</dbReference>
<sequence>MTITQKHTFILLFFLLHTGLYAQKEIAITIDDPNTTVTPKLEWQERNNALLKTLKKHHIKAALFVCGMRVADSNGRDLLKQWDDQGHMICNHSYSHLYFNSKSNSFKKFSADFNKGDSIIKPYRNYAKYFRFPYLKEGNTVEKRDSMRVFMSQTNYKNGAVTIDASDWYIDAEIAKALKENPDADLTPYKNYYIQHILDRAAYYDALAVQLFNRPVKHTLLLHHSLLNALFLDDLLTALKKKGWKLIDAQMAFKDRVFEKTPDIVPCGESIIWQCAKTTATLSQSLRYPGEDAEYEKIPLEEAVKAYKNSRN</sequence>
<comment type="caution">
    <text evidence="5">The sequence shown here is derived from an EMBL/GenBank/DDBJ whole genome shotgun (WGS) entry which is preliminary data.</text>
</comment>
<dbReference type="InterPro" id="IPR050248">
    <property type="entry name" value="Polysacc_deacetylase_ArnD"/>
</dbReference>
<dbReference type="GO" id="GO:0005975">
    <property type="term" value="P:carbohydrate metabolic process"/>
    <property type="evidence" value="ECO:0007669"/>
    <property type="project" value="InterPro"/>
</dbReference>
<dbReference type="Proteomes" id="UP000233767">
    <property type="component" value="Unassembled WGS sequence"/>
</dbReference>
<keyword evidence="1" id="KW-0479">Metal-binding</keyword>
<dbReference type="EMBL" id="PJND01000008">
    <property type="protein sequence ID" value="PKW21156.1"/>
    <property type="molecule type" value="Genomic_DNA"/>
</dbReference>
<dbReference type="AlphaFoldDB" id="A0A497URM6"/>
<proteinExistence type="predicted"/>
<evidence type="ECO:0000259" key="3">
    <source>
        <dbReference type="PROSITE" id="PS51677"/>
    </source>
</evidence>
<reference evidence="4 6" key="1">
    <citation type="submission" date="2017-12" db="EMBL/GenBank/DDBJ databases">
        <title>Genomic Encyclopedia of Type Strains, Phase III (KMG-III): the genomes of soil and plant-associated and newly described type strains.</title>
        <authorList>
            <person name="Whitman W."/>
        </authorList>
    </citation>
    <scope>NUCLEOTIDE SEQUENCE [LARGE SCALE GENOMIC DNA]</scope>
    <source>
        <strain evidence="4 6">IP-10</strain>
    </source>
</reference>
<protein>
    <submittedName>
        <fullName evidence="5">Polysaccharide deacetylase</fullName>
    </submittedName>
</protein>
<dbReference type="RefSeq" id="WP_180326436.1">
    <property type="nucleotide sequence ID" value="NZ_PJND01000008.1"/>
</dbReference>
<dbReference type="Proteomes" id="UP000275027">
    <property type="component" value="Unassembled WGS sequence"/>
</dbReference>
<dbReference type="InterPro" id="IPR002509">
    <property type="entry name" value="NODB_dom"/>
</dbReference>
<dbReference type="Pfam" id="PF01522">
    <property type="entry name" value="Polysacc_deac_1"/>
    <property type="match status" value="1"/>
</dbReference>
<accession>A0A497URM6</accession>
<evidence type="ECO:0000256" key="2">
    <source>
        <dbReference type="ARBA" id="ARBA00022801"/>
    </source>
</evidence>